<reference evidence="1 2" key="1">
    <citation type="submission" date="2024-04" db="EMBL/GenBank/DDBJ databases">
        <authorList>
            <person name="Waldvogel A.-M."/>
            <person name="Schoenle A."/>
        </authorList>
    </citation>
    <scope>NUCLEOTIDE SEQUENCE [LARGE SCALE GENOMIC DNA]</scope>
</reference>
<evidence type="ECO:0000313" key="1">
    <source>
        <dbReference type="EMBL" id="CAL1591261.1"/>
    </source>
</evidence>
<keyword evidence="2" id="KW-1185">Reference proteome</keyword>
<name>A0AAV2KQG7_KNICA</name>
<dbReference type="Proteomes" id="UP001497482">
    <property type="component" value="Chromosome 19"/>
</dbReference>
<accession>A0AAV2KQG7</accession>
<organism evidence="1 2">
    <name type="scientific">Knipowitschia caucasica</name>
    <name type="common">Caucasian dwarf goby</name>
    <name type="synonym">Pomatoschistus caucasicus</name>
    <dbReference type="NCBI Taxonomy" id="637954"/>
    <lineage>
        <taxon>Eukaryota</taxon>
        <taxon>Metazoa</taxon>
        <taxon>Chordata</taxon>
        <taxon>Craniata</taxon>
        <taxon>Vertebrata</taxon>
        <taxon>Euteleostomi</taxon>
        <taxon>Actinopterygii</taxon>
        <taxon>Neopterygii</taxon>
        <taxon>Teleostei</taxon>
        <taxon>Neoteleostei</taxon>
        <taxon>Acanthomorphata</taxon>
        <taxon>Gobiaria</taxon>
        <taxon>Gobiiformes</taxon>
        <taxon>Gobioidei</taxon>
        <taxon>Gobiidae</taxon>
        <taxon>Gobiinae</taxon>
        <taxon>Knipowitschia</taxon>
    </lineage>
</organism>
<dbReference type="EMBL" id="OZ035841">
    <property type="protein sequence ID" value="CAL1591261.1"/>
    <property type="molecule type" value="Genomic_DNA"/>
</dbReference>
<gene>
    <name evidence="1" type="ORF">KC01_LOCUS20646</name>
</gene>
<evidence type="ECO:0000313" key="2">
    <source>
        <dbReference type="Proteomes" id="UP001497482"/>
    </source>
</evidence>
<sequence length="106" mass="11366">MACSDVEERGEPIAGGVGVCGEDGEMQGYQSAHRTARVGCARRDTADDPNFHLYKRVSSPLSWQSDCAMWPLCLGAGRGRLSLGLGSVAHFFNYLSAQAIPMTIVC</sequence>
<proteinExistence type="predicted"/>
<dbReference type="AlphaFoldDB" id="A0AAV2KQG7"/>
<protein>
    <submittedName>
        <fullName evidence="1">Uncharacterized protein</fullName>
    </submittedName>
</protein>